<dbReference type="Pfam" id="PF21248">
    <property type="entry name" value="SoFic-like_C"/>
    <property type="match status" value="1"/>
</dbReference>
<dbReference type="InterPro" id="IPR040198">
    <property type="entry name" value="Fido_containing"/>
</dbReference>
<proteinExistence type="predicted"/>
<evidence type="ECO:0000256" key="4">
    <source>
        <dbReference type="PIRSR" id="PIRSR640198-2"/>
    </source>
</evidence>
<dbReference type="Gene3D" id="1.10.3290.10">
    <property type="entry name" value="Fido-like domain"/>
    <property type="match status" value="1"/>
</dbReference>
<sequence>MPFDPTRPFDDLPALPPTADIESRALLKACIEARAALAELKSIGAAIPNQAVLINTIPLLEAQASSEIENIVTTSDALFRFAQDEQAADPATKEALSYRAALREGFDSLAERPLGTGTAVRVCSRLKNRDMDVRRVPGTALKNAATGEVVYTPPQGEALLRDKLANWERFIHDATDIDPLIRMAVAHYQFEAIHPFLDGNGRTGRVLNLLLLVEHGLLDQPVLYLSRHILRHRIDYYRLLLAVTRDGAWQDWIAFMLDAVAQTARWTGDKIRAIQALHSQATDFVRTHAPKIYSRELVDALFVQPYCRIQNLVDGGIAKRQTASVYLKQLADLGMLVEVKVGREKLFLHPNFVRLLTSDDHPVLPYGNTASRKD</sequence>
<comment type="caution">
    <text evidence="6">The sequence shown here is derived from an EMBL/GenBank/DDBJ whole genome shotgun (WGS) entry which is preliminary data.</text>
</comment>
<dbReference type="InterPro" id="IPR048770">
    <property type="entry name" value="SoFic-like_C"/>
</dbReference>
<dbReference type="AlphaFoldDB" id="A0A4S3KFY0"/>
<accession>A0A4S3KFY0</accession>
<dbReference type="NCBIfam" id="NF046030">
    <property type="entry name" value="ProtAdlyltaseSoFic"/>
    <property type="match status" value="1"/>
</dbReference>
<name>A0A4S3KFY0_9GAMM</name>
<keyword evidence="1" id="KW-0548">Nucleotidyltransferase</keyword>
<feature type="binding site" evidence="4">
    <location>
        <begin position="198"/>
        <end position="205"/>
    </location>
    <ligand>
        <name>ATP</name>
        <dbReference type="ChEBI" id="CHEBI:30616"/>
    </ligand>
</feature>
<organism evidence="6 7">
    <name type="scientific">Rhodanobacter lindaniclasticus</name>
    <dbReference type="NCBI Taxonomy" id="75310"/>
    <lineage>
        <taxon>Bacteria</taxon>
        <taxon>Pseudomonadati</taxon>
        <taxon>Pseudomonadota</taxon>
        <taxon>Gammaproteobacteria</taxon>
        <taxon>Lysobacterales</taxon>
        <taxon>Rhodanobacteraceae</taxon>
        <taxon>Rhodanobacter</taxon>
    </lineage>
</organism>
<dbReference type="GO" id="GO:0070733">
    <property type="term" value="F:AMPylase activity"/>
    <property type="evidence" value="ECO:0007669"/>
    <property type="project" value="UniProtKB-UniRule"/>
</dbReference>
<dbReference type="InterPro" id="IPR036597">
    <property type="entry name" value="Fido-like_dom_sf"/>
</dbReference>
<keyword evidence="7" id="KW-1185">Reference proteome</keyword>
<dbReference type="Proteomes" id="UP000306317">
    <property type="component" value="Unassembled WGS sequence"/>
</dbReference>
<dbReference type="EMBL" id="MWIO01000026">
    <property type="protein sequence ID" value="THD07507.1"/>
    <property type="molecule type" value="Genomic_DNA"/>
</dbReference>
<keyword evidence="1" id="KW-0808">Transferase</keyword>
<dbReference type="GO" id="GO:0000287">
    <property type="term" value="F:magnesium ion binding"/>
    <property type="evidence" value="ECO:0007669"/>
    <property type="project" value="UniProtKB-UniRule"/>
</dbReference>
<dbReference type="PANTHER" id="PTHR13504">
    <property type="entry name" value="FIDO DOMAIN-CONTAINING PROTEIN DDB_G0283145"/>
    <property type="match status" value="1"/>
</dbReference>
<feature type="binding site" evidence="2">
    <location>
        <begin position="199"/>
        <end position="205"/>
    </location>
    <ligand>
        <name>ATP</name>
        <dbReference type="ChEBI" id="CHEBI:30616"/>
    </ligand>
</feature>
<dbReference type="OrthoDB" id="9807853at2"/>
<comment type="function">
    <text evidence="1">Adenylyltransferase that mediates the addition of adenosine 5'-monophosphate (AMP) to specific residues of target proteins.</text>
</comment>
<evidence type="ECO:0000259" key="5">
    <source>
        <dbReference type="PROSITE" id="PS51459"/>
    </source>
</evidence>
<keyword evidence="1 2" id="KW-0547">Nucleotide-binding</keyword>
<dbReference type="PROSITE" id="PS51459">
    <property type="entry name" value="FIDO"/>
    <property type="match status" value="1"/>
</dbReference>
<evidence type="ECO:0000313" key="6">
    <source>
        <dbReference type="EMBL" id="THD07507.1"/>
    </source>
</evidence>
<reference evidence="6 7" key="1">
    <citation type="submission" date="2017-02" db="EMBL/GenBank/DDBJ databases">
        <title>Whole genome sequencing of Rhodanobacter lindaniclasticus DSM 17932.</title>
        <authorList>
            <person name="Kumar S."/>
            <person name="Patil P."/>
            <person name="Patil P.B."/>
        </authorList>
    </citation>
    <scope>NUCLEOTIDE SEQUENCE [LARGE SCALE GENOMIC DNA]</scope>
    <source>
        <strain evidence="6 7">DSM 17932</strain>
    </source>
</reference>
<evidence type="ECO:0000256" key="1">
    <source>
        <dbReference type="PIRNR" id="PIRNR038925"/>
    </source>
</evidence>
<keyword evidence="1 2" id="KW-0067">ATP-binding</keyword>
<feature type="binding site" evidence="2">
    <location>
        <position position="69"/>
    </location>
    <ligand>
        <name>ATP</name>
        <dbReference type="ChEBI" id="CHEBI:30616"/>
    </ligand>
</feature>
<dbReference type="EC" id="2.7.7.108" evidence="1"/>
<dbReference type="GO" id="GO:0042803">
    <property type="term" value="F:protein homodimerization activity"/>
    <property type="evidence" value="ECO:0007669"/>
    <property type="project" value="UniProtKB-UniRule"/>
</dbReference>
<dbReference type="GO" id="GO:0005524">
    <property type="term" value="F:ATP binding"/>
    <property type="evidence" value="ECO:0007669"/>
    <property type="project" value="UniProtKB-UniRule"/>
</dbReference>
<protein>
    <recommendedName>
        <fullName evidence="1">Protein adenylyltransferase</fullName>
        <ecNumber evidence="1">2.7.7.108</ecNumber>
    </recommendedName>
    <alternativeName>
        <fullName evidence="1">AMPylator</fullName>
    </alternativeName>
</protein>
<feature type="binding site" evidence="2">
    <location>
        <position position="236"/>
    </location>
    <ligand>
        <name>ATP</name>
        <dbReference type="ChEBI" id="CHEBI:30616"/>
    </ligand>
</feature>
<dbReference type="InterPro" id="IPR003812">
    <property type="entry name" value="Fido"/>
</dbReference>
<dbReference type="Pfam" id="PF13784">
    <property type="entry name" value="Fic_N"/>
    <property type="match status" value="1"/>
</dbReference>
<dbReference type="PANTHER" id="PTHR13504:SF35">
    <property type="entry name" value="PROTEIN ADENYLYLTRANSFERASE SOFIC"/>
    <property type="match status" value="1"/>
</dbReference>
<feature type="binding site" evidence="4">
    <location>
        <begin position="236"/>
        <end position="237"/>
    </location>
    <ligand>
        <name>ATP</name>
        <dbReference type="ChEBI" id="CHEBI:30616"/>
    </ligand>
</feature>
<dbReference type="InterPro" id="IPR025758">
    <property type="entry name" value="Fic/DOC_N"/>
</dbReference>
<feature type="domain" description="Fido" evidence="5">
    <location>
        <begin position="128"/>
        <end position="258"/>
    </location>
</feature>
<dbReference type="SUPFAM" id="SSF140931">
    <property type="entry name" value="Fic-like"/>
    <property type="match status" value="1"/>
</dbReference>
<evidence type="ECO:0000256" key="3">
    <source>
        <dbReference type="PIRSR" id="PIRSR640198-1"/>
    </source>
</evidence>
<gene>
    <name evidence="6" type="ORF">B1991_09420</name>
</gene>
<comment type="catalytic activity">
    <reaction evidence="1">
        <text>L-threonyl-[protein] + ATP = 3-O-(5'-adenylyl)-L-threonyl-[protein] + diphosphate</text>
        <dbReference type="Rhea" id="RHEA:54292"/>
        <dbReference type="Rhea" id="RHEA-COMP:11060"/>
        <dbReference type="Rhea" id="RHEA-COMP:13847"/>
        <dbReference type="ChEBI" id="CHEBI:30013"/>
        <dbReference type="ChEBI" id="CHEBI:30616"/>
        <dbReference type="ChEBI" id="CHEBI:33019"/>
        <dbReference type="ChEBI" id="CHEBI:138113"/>
        <dbReference type="EC" id="2.7.7.108"/>
    </reaction>
</comment>
<evidence type="ECO:0000313" key="7">
    <source>
        <dbReference type="Proteomes" id="UP000306317"/>
    </source>
</evidence>
<feature type="binding site" evidence="2">
    <location>
        <position position="194"/>
    </location>
    <ligand>
        <name>ATP</name>
        <dbReference type="ChEBI" id="CHEBI:30616"/>
    </ligand>
</feature>
<dbReference type="InterPro" id="IPR026287">
    <property type="entry name" value="SoFic-like"/>
</dbReference>
<dbReference type="RefSeq" id="WP_136258469.1">
    <property type="nucleotide sequence ID" value="NZ_MWIO01000026.1"/>
</dbReference>
<evidence type="ECO:0000256" key="2">
    <source>
        <dbReference type="PIRSR" id="PIRSR038925-1"/>
    </source>
</evidence>
<comment type="subunit">
    <text evidence="1">Homodimer.</text>
</comment>
<comment type="catalytic activity">
    <reaction evidence="1">
        <text>L-tyrosyl-[protein] + ATP = O-(5'-adenylyl)-L-tyrosyl-[protein] + diphosphate</text>
        <dbReference type="Rhea" id="RHEA:54288"/>
        <dbReference type="Rhea" id="RHEA-COMP:10136"/>
        <dbReference type="Rhea" id="RHEA-COMP:13846"/>
        <dbReference type="ChEBI" id="CHEBI:30616"/>
        <dbReference type="ChEBI" id="CHEBI:33019"/>
        <dbReference type="ChEBI" id="CHEBI:46858"/>
        <dbReference type="ChEBI" id="CHEBI:83624"/>
        <dbReference type="EC" id="2.7.7.108"/>
    </reaction>
</comment>
<feature type="active site" evidence="3">
    <location>
        <position position="194"/>
    </location>
</feature>
<dbReference type="PIRSF" id="PIRSF038925">
    <property type="entry name" value="AMP-prot_trans"/>
    <property type="match status" value="1"/>
</dbReference>
<dbReference type="Pfam" id="PF02661">
    <property type="entry name" value="Fic"/>
    <property type="match status" value="1"/>
</dbReference>